<sequence>MNHKQIRDVLLIFWMLIITFNFIVIIQKPSIINLFVLGVASGFFLHMLIVNPLLDSHERLNRYLKRFNSDLIKLNAKLYKENTEKQNGKIKRVSRKKRNA</sequence>
<accession>A0A0F9SFW5</accession>
<name>A0A0F9SFW5_9ZZZZ</name>
<feature type="transmembrane region" description="Helical" evidence="1">
    <location>
        <begin position="9"/>
        <end position="26"/>
    </location>
</feature>
<keyword evidence="1" id="KW-0812">Transmembrane</keyword>
<evidence type="ECO:0000313" key="2">
    <source>
        <dbReference type="EMBL" id="KKN65924.1"/>
    </source>
</evidence>
<proteinExistence type="predicted"/>
<keyword evidence="1" id="KW-1133">Transmembrane helix</keyword>
<keyword evidence="1" id="KW-0472">Membrane</keyword>
<reference evidence="2" key="1">
    <citation type="journal article" date="2015" name="Nature">
        <title>Complex archaea that bridge the gap between prokaryotes and eukaryotes.</title>
        <authorList>
            <person name="Spang A."/>
            <person name="Saw J.H."/>
            <person name="Jorgensen S.L."/>
            <person name="Zaremba-Niedzwiedzka K."/>
            <person name="Martijn J."/>
            <person name="Lind A.E."/>
            <person name="van Eijk R."/>
            <person name="Schleper C."/>
            <person name="Guy L."/>
            <person name="Ettema T.J."/>
        </authorList>
    </citation>
    <scope>NUCLEOTIDE SEQUENCE</scope>
</reference>
<protein>
    <submittedName>
        <fullName evidence="2">Uncharacterized protein</fullName>
    </submittedName>
</protein>
<feature type="transmembrane region" description="Helical" evidence="1">
    <location>
        <begin position="32"/>
        <end position="54"/>
    </location>
</feature>
<dbReference type="EMBL" id="LAZR01000513">
    <property type="protein sequence ID" value="KKN65924.1"/>
    <property type="molecule type" value="Genomic_DNA"/>
</dbReference>
<organism evidence="2">
    <name type="scientific">marine sediment metagenome</name>
    <dbReference type="NCBI Taxonomy" id="412755"/>
    <lineage>
        <taxon>unclassified sequences</taxon>
        <taxon>metagenomes</taxon>
        <taxon>ecological metagenomes</taxon>
    </lineage>
</organism>
<evidence type="ECO:0000256" key="1">
    <source>
        <dbReference type="SAM" id="Phobius"/>
    </source>
</evidence>
<gene>
    <name evidence="2" type="ORF">LCGC14_0476270</name>
</gene>
<dbReference type="AlphaFoldDB" id="A0A0F9SFW5"/>
<comment type="caution">
    <text evidence="2">The sequence shown here is derived from an EMBL/GenBank/DDBJ whole genome shotgun (WGS) entry which is preliminary data.</text>
</comment>